<dbReference type="Proteomes" id="UP000598196">
    <property type="component" value="Unassembled WGS sequence"/>
</dbReference>
<evidence type="ECO:0008006" key="9">
    <source>
        <dbReference type="Google" id="ProtNLM"/>
    </source>
</evidence>
<accession>A0A917YK24</accession>
<evidence type="ECO:0000256" key="5">
    <source>
        <dbReference type="ARBA" id="ARBA00023136"/>
    </source>
</evidence>
<dbReference type="Pfam" id="PF03631">
    <property type="entry name" value="Virul_fac_BrkB"/>
    <property type="match status" value="1"/>
</dbReference>
<feature type="transmembrane region" description="Helical" evidence="6">
    <location>
        <begin position="246"/>
        <end position="269"/>
    </location>
</feature>
<keyword evidence="4 6" id="KW-1133">Transmembrane helix</keyword>
<name>A0A917YK24_9RHOB</name>
<evidence type="ECO:0000313" key="8">
    <source>
        <dbReference type="Proteomes" id="UP000598196"/>
    </source>
</evidence>
<feature type="transmembrane region" description="Helical" evidence="6">
    <location>
        <begin position="24"/>
        <end position="53"/>
    </location>
</feature>
<feature type="transmembrane region" description="Helical" evidence="6">
    <location>
        <begin position="98"/>
        <end position="122"/>
    </location>
</feature>
<keyword evidence="3 6" id="KW-0812">Transmembrane</keyword>
<dbReference type="InterPro" id="IPR017039">
    <property type="entry name" value="Virul_fac_BrkB"/>
</dbReference>
<comment type="subcellular location">
    <subcellularLocation>
        <location evidence="1">Cell membrane</location>
        <topology evidence="1">Multi-pass membrane protein</topology>
    </subcellularLocation>
</comment>
<evidence type="ECO:0000256" key="1">
    <source>
        <dbReference type="ARBA" id="ARBA00004651"/>
    </source>
</evidence>
<feature type="transmembrane region" description="Helical" evidence="6">
    <location>
        <begin position="210"/>
        <end position="234"/>
    </location>
</feature>
<gene>
    <name evidence="7" type="ORF">GCM10010991_23460</name>
</gene>
<dbReference type="NCBIfam" id="TIGR00765">
    <property type="entry name" value="yihY_not_rbn"/>
    <property type="match status" value="1"/>
</dbReference>
<keyword evidence="5 6" id="KW-0472">Membrane</keyword>
<feature type="transmembrane region" description="Helical" evidence="6">
    <location>
        <begin position="177"/>
        <end position="198"/>
    </location>
</feature>
<organism evidence="7 8">
    <name type="scientific">Gemmobacter aquaticus</name>
    <dbReference type="NCBI Taxonomy" id="490185"/>
    <lineage>
        <taxon>Bacteria</taxon>
        <taxon>Pseudomonadati</taxon>
        <taxon>Pseudomonadota</taxon>
        <taxon>Alphaproteobacteria</taxon>
        <taxon>Rhodobacterales</taxon>
        <taxon>Paracoccaceae</taxon>
        <taxon>Gemmobacter</taxon>
    </lineage>
</organism>
<dbReference type="PANTHER" id="PTHR30213:SF0">
    <property type="entry name" value="UPF0761 MEMBRANE PROTEIN YIHY"/>
    <property type="match status" value="1"/>
</dbReference>
<dbReference type="GO" id="GO:0005886">
    <property type="term" value="C:plasma membrane"/>
    <property type="evidence" value="ECO:0007669"/>
    <property type="project" value="UniProtKB-SubCell"/>
</dbReference>
<keyword evidence="2" id="KW-1003">Cell membrane</keyword>
<evidence type="ECO:0000256" key="6">
    <source>
        <dbReference type="SAM" id="Phobius"/>
    </source>
</evidence>
<dbReference type="PANTHER" id="PTHR30213">
    <property type="entry name" value="INNER MEMBRANE PROTEIN YHJD"/>
    <property type="match status" value="1"/>
</dbReference>
<keyword evidence="8" id="KW-1185">Reference proteome</keyword>
<dbReference type="AlphaFoldDB" id="A0A917YK24"/>
<comment type="caution">
    <text evidence="7">The sequence shown here is derived from an EMBL/GenBank/DDBJ whole genome shotgun (WGS) entry which is preliminary data.</text>
</comment>
<evidence type="ECO:0000256" key="3">
    <source>
        <dbReference type="ARBA" id="ARBA00022692"/>
    </source>
</evidence>
<dbReference type="PIRSF" id="PIRSF035875">
    <property type="entry name" value="RNase_BN"/>
    <property type="match status" value="1"/>
</dbReference>
<sequence length="285" mass="30519">MPTLIHRLKRRLARIFVRAAKAQLGMAAAAVAFYGFLAVFPGIALVIALWSIAADPEAIRRELEILDDFLPPDAFSLLSSQVEALMAANSTELGWTTILSLLVAFWSARAGVAGMISGLNAVHHRPDHGSLRGTLLALVLTLGLISLALLALVAALVVPLVISLLPLGALTALALELANTAFLLGLVVFSLGITYRFGPNRAEHHQRPPLLTVGLLVALVLWFVVSRGFVIYLANFNTYNRVYGSIGAVVILLIWMYLSAYAVLFGAAVDAERAEVPEPGLPPVQ</sequence>
<evidence type="ECO:0000256" key="2">
    <source>
        <dbReference type="ARBA" id="ARBA00022475"/>
    </source>
</evidence>
<reference evidence="7 8" key="1">
    <citation type="journal article" date="2014" name="Int. J. Syst. Evol. Microbiol.">
        <title>Complete genome sequence of Corynebacterium casei LMG S-19264T (=DSM 44701T), isolated from a smear-ripened cheese.</title>
        <authorList>
            <consortium name="US DOE Joint Genome Institute (JGI-PGF)"/>
            <person name="Walter F."/>
            <person name="Albersmeier A."/>
            <person name="Kalinowski J."/>
            <person name="Ruckert C."/>
        </authorList>
    </citation>
    <scope>NUCLEOTIDE SEQUENCE [LARGE SCALE GENOMIC DNA]</scope>
    <source>
        <strain evidence="7 8">CGMCC 1.7029</strain>
    </source>
</reference>
<evidence type="ECO:0000313" key="7">
    <source>
        <dbReference type="EMBL" id="GGO33718.1"/>
    </source>
</evidence>
<feature type="transmembrane region" description="Helical" evidence="6">
    <location>
        <begin position="134"/>
        <end position="165"/>
    </location>
</feature>
<evidence type="ECO:0000256" key="4">
    <source>
        <dbReference type="ARBA" id="ARBA00022989"/>
    </source>
</evidence>
<protein>
    <recommendedName>
        <fullName evidence="9">YihY family inner membrane protein</fullName>
    </recommendedName>
</protein>
<dbReference type="EMBL" id="BMLP01000004">
    <property type="protein sequence ID" value="GGO33718.1"/>
    <property type="molecule type" value="Genomic_DNA"/>
</dbReference>
<proteinExistence type="predicted"/>